<name>A0A1G8Y344_9GAMM</name>
<feature type="chain" id="PRO_5011597782" evidence="3">
    <location>
        <begin position="27"/>
        <end position="240"/>
    </location>
</feature>
<keyword evidence="2" id="KW-0626">Porin</keyword>
<dbReference type="Gene3D" id="2.40.160.20">
    <property type="match status" value="1"/>
</dbReference>
<keyword evidence="6" id="KW-1185">Reference proteome</keyword>
<dbReference type="GO" id="GO:0046930">
    <property type="term" value="C:pore complex"/>
    <property type="evidence" value="ECO:0007669"/>
    <property type="project" value="UniProtKB-KW"/>
</dbReference>
<reference evidence="6" key="1">
    <citation type="submission" date="2016-10" db="EMBL/GenBank/DDBJ databases">
        <authorList>
            <person name="Varghese N."/>
            <person name="Submissions S."/>
        </authorList>
    </citation>
    <scope>NUCLEOTIDE SEQUENCE [LARGE SCALE GENOMIC DNA]</scope>
    <source>
        <strain evidence="6">CGMCC 1.10658</strain>
    </source>
</reference>
<keyword evidence="2" id="KW-0813">Transport</keyword>
<dbReference type="Pfam" id="PF01389">
    <property type="entry name" value="OmpA_membrane"/>
    <property type="match status" value="1"/>
</dbReference>
<dbReference type="InterPro" id="IPR011250">
    <property type="entry name" value="OMP/PagP_B-barrel"/>
</dbReference>
<evidence type="ECO:0000256" key="1">
    <source>
        <dbReference type="ARBA" id="ARBA00005710"/>
    </source>
</evidence>
<dbReference type="GO" id="GO:0009279">
    <property type="term" value="C:cell outer membrane"/>
    <property type="evidence" value="ECO:0007669"/>
    <property type="project" value="InterPro"/>
</dbReference>
<protein>
    <submittedName>
        <fullName evidence="5">Outer membrane protein beta-barrel domain-containing protein</fullName>
    </submittedName>
</protein>
<gene>
    <name evidence="5" type="ORF">SAMN05216212_1341</name>
</gene>
<dbReference type="Proteomes" id="UP000199305">
    <property type="component" value="Unassembled WGS sequence"/>
</dbReference>
<organism evidence="5 6">
    <name type="scientific">Microbulbifer yueqingensis</name>
    <dbReference type="NCBI Taxonomy" id="658219"/>
    <lineage>
        <taxon>Bacteria</taxon>
        <taxon>Pseudomonadati</taxon>
        <taxon>Pseudomonadota</taxon>
        <taxon>Gammaproteobacteria</taxon>
        <taxon>Cellvibrionales</taxon>
        <taxon>Microbulbiferaceae</taxon>
        <taxon>Microbulbifer</taxon>
    </lineage>
</organism>
<accession>A0A1G8Y344</accession>
<comment type="similarity">
    <text evidence="1">Belongs to the outer membrane OOP (TC 1.B.6) superfamily. OmpA family.</text>
</comment>
<evidence type="ECO:0000313" key="5">
    <source>
        <dbReference type="EMBL" id="SDJ97258.1"/>
    </source>
</evidence>
<keyword evidence="3" id="KW-0732">Signal</keyword>
<dbReference type="GO" id="GO:0015288">
    <property type="term" value="F:porin activity"/>
    <property type="evidence" value="ECO:0007669"/>
    <property type="project" value="UniProtKB-KW"/>
</dbReference>
<dbReference type="SUPFAM" id="SSF56925">
    <property type="entry name" value="OMPA-like"/>
    <property type="match status" value="1"/>
</dbReference>
<dbReference type="OrthoDB" id="5727787at2"/>
<sequence length="240" mass="26544">MARPLFLLAVLSVPILSLAPALPAGADFYSHRYVGASVGDTQQDDFCLQAASQVRQFSFDGQAGNLLGCDGSGEGWKLYTGWRWSPYLAVEASLQRLATTELDFELRNQRGEFLRFEDKMETHLVNAFAVGHWPVYGGLSLFAKAGAGAWNSELSERQSGEVLFRFLDGDTVAEELVPVSGRSAAVDNGFHWGYGAGISYRHEGEWTLRAEWEAFRDIGSDELRGKFDAEMASLGWSMHF</sequence>
<dbReference type="STRING" id="658219.SAMN05216212_1341"/>
<dbReference type="EMBL" id="FNFH01000002">
    <property type="protein sequence ID" value="SDJ97258.1"/>
    <property type="molecule type" value="Genomic_DNA"/>
</dbReference>
<dbReference type="RefSeq" id="WP_091510441.1">
    <property type="nucleotide sequence ID" value="NZ_FNFH01000002.1"/>
</dbReference>
<evidence type="ECO:0000256" key="3">
    <source>
        <dbReference type="SAM" id="SignalP"/>
    </source>
</evidence>
<dbReference type="AlphaFoldDB" id="A0A1G8Y344"/>
<evidence type="ECO:0000259" key="4">
    <source>
        <dbReference type="Pfam" id="PF01389"/>
    </source>
</evidence>
<keyword evidence="2" id="KW-0812">Transmembrane</keyword>
<dbReference type="InterPro" id="IPR000498">
    <property type="entry name" value="OmpA-like_TM_dom"/>
</dbReference>
<evidence type="ECO:0000256" key="2">
    <source>
        <dbReference type="ARBA" id="ARBA00023114"/>
    </source>
</evidence>
<proteinExistence type="inferred from homology"/>
<feature type="signal peptide" evidence="3">
    <location>
        <begin position="1"/>
        <end position="26"/>
    </location>
</feature>
<evidence type="ECO:0000313" key="6">
    <source>
        <dbReference type="Proteomes" id="UP000199305"/>
    </source>
</evidence>
<keyword evidence="2" id="KW-0406">Ion transport</keyword>
<feature type="domain" description="Outer membrane protein OmpA-like transmembrane" evidence="4">
    <location>
        <begin position="33"/>
        <end position="240"/>
    </location>
</feature>